<gene>
    <name evidence="5" type="ORF">V5N11_030385</name>
</gene>
<dbReference type="EMBL" id="JBANAX010000435">
    <property type="protein sequence ID" value="KAL1208907.1"/>
    <property type="molecule type" value="Genomic_DNA"/>
</dbReference>
<dbReference type="InterPro" id="IPR029480">
    <property type="entry name" value="Transpos_assoc"/>
</dbReference>
<protein>
    <recommendedName>
        <fullName evidence="7">Transposase</fullName>
    </recommendedName>
</protein>
<sequence length="1127" mass="130151">MYKRIDEETEEVREEYKEGLRQFMGLVSNQELAREQGMAICPCIKCENEKVVKVDLVWRHLYNRGFTPGYYIWFSHGEDFVNMPGISRRVGRVEEGNINRNGEEDGTSIRHGDNIPRMVRDGFPEVVETSNVVQSPNPESRRFFEMLEAAKHPIYDGCKEGHSPLSAATRMMGIKTDFNLSEDCVDAFADFFNDYLPEGNLAPQSYYAIQKLVAGLGLPYQIIDVCRDNCMIFWREDANLESCRFCGEDRFQVSAGMSRIPYQRMWYLPIADRLKRLYQSERTAKGMRWHGEHSFTGDISHPSDAEAWKHFRYTYPDFAREIRNVYLGLSTDGFNPFGKGGRKYSLWPVIVTPYNLPPALCMKREFLFLTILVPGPNHPRRALDVFLKPLISELQMLWYEGVRVYDVSLKNNFTMRAVLMWTISDFPAYGMLSGWTTHGRLSCPHCQDNSDAFWLQNGRKSSWFDCHRRFLPSNHPYRRNKRLFTRNKVINDGPPPSYDGTYILEQFSDFYVLETRDCGGNGHDQIDGYGTAHNWHKKSIFWELPYWKDHLLRHNLDVMHIEKNFFENIINTVLNVAGKTKDNLKSRLDLQQLCGREELYAMENGTGQVPIFRLLPSRKAAFFEWLQKSAKFPDGYVSNLSNCVDETSGRLSGLKSHDCHVIMERLFPFVFDELLPKNVHEPIAAIGAFFRDLCSRSLTESGLHTLQQNIPVILCNHEKIFPPSFFDVMEHLPIHLPREAVLGGPVQYRWMYPFERYMFHLKKKVKNMSKVEGSIVAQSLNEEITNFSAYYFAPTVQTKARKPGRYDDGGERPTYHTYVPSIFQEIGRLSGKRKGVWLTEQEVNHIHCYIIRNCEDVFPYESIFADQLRAEHEGISDEYLEELKQSMFPSWLKYYVISGDSRGQRFPTWFAELVEGPLLQVVSSPMYCTRGHVFRRKSTTRLRKTVNYGVVVKTPTVDYYGEIIDIIEVEYPGLLNLKCIMFRCEWYDPTYGQGMKVTKFGVTQINSSRRLGKYDPFILASQADQVCYLPYPRVVNINDPWISVTQINPRSRVAGSIYDEPLQQPFASMPTETQASTSRVPLVSTGEVQVEDLPIEADEEGSDEFAELSDSGDSEYSSDSVDSANVL</sequence>
<dbReference type="InterPro" id="IPR025312">
    <property type="entry name" value="DUF4216"/>
</dbReference>
<feature type="compositionally biased region" description="Polar residues" evidence="1">
    <location>
        <begin position="1070"/>
        <end position="1079"/>
    </location>
</feature>
<dbReference type="InterPro" id="IPR025452">
    <property type="entry name" value="DUF4218"/>
</dbReference>
<organism evidence="5 6">
    <name type="scientific">Cardamine amara subsp. amara</name>
    <dbReference type="NCBI Taxonomy" id="228776"/>
    <lineage>
        <taxon>Eukaryota</taxon>
        <taxon>Viridiplantae</taxon>
        <taxon>Streptophyta</taxon>
        <taxon>Embryophyta</taxon>
        <taxon>Tracheophyta</taxon>
        <taxon>Spermatophyta</taxon>
        <taxon>Magnoliopsida</taxon>
        <taxon>eudicotyledons</taxon>
        <taxon>Gunneridae</taxon>
        <taxon>Pentapetalae</taxon>
        <taxon>rosids</taxon>
        <taxon>malvids</taxon>
        <taxon>Brassicales</taxon>
        <taxon>Brassicaceae</taxon>
        <taxon>Cardamineae</taxon>
        <taxon>Cardamine</taxon>
    </lineage>
</organism>
<evidence type="ECO:0000313" key="5">
    <source>
        <dbReference type="EMBL" id="KAL1208907.1"/>
    </source>
</evidence>
<feature type="domain" description="DUF4218" evidence="3">
    <location>
        <begin position="693"/>
        <end position="805"/>
    </location>
</feature>
<dbReference type="AlphaFoldDB" id="A0ABD1AQ91"/>
<accession>A0ABD1AQ91</accession>
<dbReference type="InterPro" id="IPR004242">
    <property type="entry name" value="Transposase_21"/>
</dbReference>
<name>A0ABD1AQ91_CARAN</name>
<comment type="caution">
    <text evidence="5">The sequence shown here is derived from an EMBL/GenBank/DDBJ whole genome shotgun (WGS) entry which is preliminary data.</text>
</comment>
<keyword evidence="6" id="KW-1185">Reference proteome</keyword>
<dbReference type="PANTHER" id="PTHR10775:SF183">
    <property type="entry name" value="TRANSPOSON, EN_SPM-LIKE, TRANSPOSASE-ASSOCIATED DOMAIN PROTEIN-RELATED"/>
    <property type="match status" value="1"/>
</dbReference>
<reference evidence="5 6" key="1">
    <citation type="submission" date="2024-04" db="EMBL/GenBank/DDBJ databases">
        <title>Genome assembly C_amara_ONT_v2.</title>
        <authorList>
            <person name="Yant L."/>
            <person name="Moore C."/>
            <person name="Slenker M."/>
        </authorList>
    </citation>
    <scope>NUCLEOTIDE SEQUENCE [LARGE SCALE GENOMIC DNA]</scope>
    <source>
        <tissue evidence="5">Leaf</tissue>
    </source>
</reference>
<feature type="domain" description="Transposase-associated" evidence="4">
    <location>
        <begin position="9"/>
        <end position="78"/>
    </location>
</feature>
<dbReference type="Pfam" id="PF13952">
    <property type="entry name" value="DUF4216"/>
    <property type="match status" value="1"/>
</dbReference>
<dbReference type="Pfam" id="PF13960">
    <property type="entry name" value="DUF4218"/>
    <property type="match status" value="1"/>
</dbReference>
<evidence type="ECO:0008006" key="7">
    <source>
        <dbReference type="Google" id="ProtNLM"/>
    </source>
</evidence>
<feature type="compositionally biased region" description="Acidic residues" evidence="1">
    <location>
        <begin position="1089"/>
        <end position="1113"/>
    </location>
</feature>
<evidence type="ECO:0000259" key="3">
    <source>
        <dbReference type="Pfam" id="PF13960"/>
    </source>
</evidence>
<evidence type="ECO:0000313" key="6">
    <source>
        <dbReference type="Proteomes" id="UP001558713"/>
    </source>
</evidence>
<evidence type="ECO:0000256" key="1">
    <source>
        <dbReference type="SAM" id="MobiDB-lite"/>
    </source>
</evidence>
<dbReference type="PANTHER" id="PTHR10775">
    <property type="entry name" value="OS08G0208400 PROTEIN"/>
    <property type="match status" value="1"/>
</dbReference>
<proteinExistence type="predicted"/>
<evidence type="ECO:0000259" key="4">
    <source>
        <dbReference type="Pfam" id="PF13963"/>
    </source>
</evidence>
<dbReference type="Pfam" id="PF13963">
    <property type="entry name" value="Transpos_assoc"/>
    <property type="match status" value="1"/>
</dbReference>
<dbReference type="Pfam" id="PF02992">
    <property type="entry name" value="Transposase_21"/>
    <property type="match status" value="1"/>
</dbReference>
<feature type="region of interest" description="Disordered" evidence="1">
    <location>
        <begin position="1068"/>
        <end position="1127"/>
    </location>
</feature>
<evidence type="ECO:0000259" key="2">
    <source>
        <dbReference type="Pfam" id="PF13952"/>
    </source>
</evidence>
<feature type="compositionally biased region" description="Low complexity" evidence="1">
    <location>
        <begin position="1114"/>
        <end position="1127"/>
    </location>
</feature>
<dbReference type="Proteomes" id="UP001558713">
    <property type="component" value="Unassembled WGS sequence"/>
</dbReference>
<feature type="domain" description="DUF4216" evidence="2">
    <location>
        <begin position="967"/>
        <end position="1034"/>
    </location>
</feature>